<name>A0A4Q4ZGZ4_9ACTN</name>
<dbReference type="OrthoDB" id="4828144at2"/>
<dbReference type="InterPro" id="IPR038070">
    <property type="entry name" value="Rv2632c-like_sf"/>
</dbReference>
<dbReference type="Gene3D" id="3.30.160.240">
    <property type="entry name" value="Rv1738"/>
    <property type="match status" value="1"/>
</dbReference>
<dbReference type="InterPro" id="IPR015057">
    <property type="entry name" value="Rv2632c-like"/>
</dbReference>
<gene>
    <name evidence="2" type="ORF">EKO23_05415</name>
</gene>
<dbReference type="AlphaFoldDB" id="A0A4Q4ZGZ4"/>
<feature type="region of interest" description="Disordered" evidence="1">
    <location>
        <begin position="33"/>
        <end position="60"/>
    </location>
</feature>
<dbReference type="RefSeq" id="WP_134714883.1">
    <property type="nucleotide sequence ID" value="NZ_SDKM01000006.1"/>
</dbReference>
<proteinExistence type="predicted"/>
<dbReference type="Proteomes" id="UP000295198">
    <property type="component" value="Unassembled WGS sequence"/>
</dbReference>
<dbReference type="EMBL" id="SDKM01000006">
    <property type="protein sequence ID" value="RYP87480.1"/>
    <property type="molecule type" value="Genomic_DNA"/>
</dbReference>
<feature type="compositionally biased region" description="Basic and acidic residues" evidence="1">
    <location>
        <begin position="33"/>
        <end position="45"/>
    </location>
</feature>
<accession>A0A4Q4ZGZ4</accession>
<comment type="caution">
    <text evidence="2">The sequence shown here is derived from an EMBL/GenBank/DDBJ whole genome shotgun (WGS) entry which is preliminary data.</text>
</comment>
<protein>
    <submittedName>
        <fullName evidence="2">DUF1876 domain-containing protein</fullName>
    </submittedName>
</protein>
<evidence type="ECO:0000313" key="3">
    <source>
        <dbReference type="Proteomes" id="UP000295198"/>
    </source>
</evidence>
<reference evidence="2 3" key="1">
    <citation type="submission" date="2019-01" db="EMBL/GenBank/DDBJ databases">
        <title>Nocardioides guangzhouensis sp. nov., an actinobacterium isolated from soil.</title>
        <authorList>
            <person name="Fu Y."/>
            <person name="Cai Y."/>
            <person name="Lin Z."/>
            <person name="Chen P."/>
        </authorList>
    </citation>
    <scope>NUCLEOTIDE SEQUENCE [LARGE SCALE GENOMIC DNA]</scope>
    <source>
        <strain evidence="2 3">130</strain>
    </source>
</reference>
<dbReference type="Pfam" id="PF08962">
    <property type="entry name" value="Rv2632c-like"/>
    <property type="match status" value="1"/>
</dbReference>
<dbReference type="SUPFAM" id="SSF143212">
    <property type="entry name" value="Rv2632c-like"/>
    <property type="match status" value="1"/>
</dbReference>
<organism evidence="2 3">
    <name type="scientific">Nocardioides guangzhouensis</name>
    <dbReference type="NCBI Taxonomy" id="2497878"/>
    <lineage>
        <taxon>Bacteria</taxon>
        <taxon>Bacillati</taxon>
        <taxon>Actinomycetota</taxon>
        <taxon>Actinomycetes</taxon>
        <taxon>Propionibacteriales</taxon>
        <taxon>Nocardioidaceae</taxon>
        <taxon>Nocardioides</taxon>
    </lineage>
</organism>
<evidence type="ECO:0000256" key="1">
    <source>
        <dbReference type="SAM" id="MobiDB-lite"/>
    </source>
</evidence>
<keyword evidence="3" id="KW-1185">Reference proteome</keyword>
<evidence type="ECO:0000313" key="2">
    <source>
        <dbReference type="EMBL" id="RYP87480.1"/>
    </source>
</evidence>
<sequence length="102" mass="11105">MDTGAHPPTATAGFHAVKRWNVEVFIGEHEGRTRAEARLHTEEPTGHIGTGTARLNPTDSDVPEIGDELAVARALSELAHQLLHAAAEDIGQMTHERVRLTR</sequence>